<dbReference type="InterPro" id="IPR054573">
    <property type="entry name" value="PP2A/SF3B1-like_HEAT"/>
</dbReference>
<feature type="repeat" description="HEAT" evidence="3">
    <location>
        <begin position="326"/>
        <end position="364"/>
    </location>
</feature>
<dbReference type="GO" id="GO:0000159">
    <property type="term" value="C:protein phosphatase type 2A complex"/>
    <property type="evidence" value="ECO:0007669"/>
    <property type="project" value="TreeGrafter"/>
</dbReference>
<feature type="repeat" description="HEAT" evidence="3">
    <location>
        <begin position="404"/>
        <end position="442"/>
    </location>
</feature>
<dbReference type="InterPro" id="IPR016024">
    <property type="entry name" value="ARM-type_fold"/>
</dbReference>
<keyword evidence="6" id="KW-1185">Reference proteome</keyword>
<dbReference type="Pfam" id="PF22646">
    <property type="entry name" value="PPP2R1A-like_HEAT"/>
    <property type="match status" value="1"/>
</dbReference>
<evidence type="ECO:0000313" key="6">
    <source>
        <dbReference type="Proteomes" id="UP001159428"/>
    </source>
</evidence>
<keyword evidence="1" id="KW-0677">Repeat</keyword>
<organism evidence="5 6">
    <name type="scientific">Pocillopora meandrina</name>
    <dbReference type="NCBI Taxonomy" id="46732"/>
    <lineage>
        <taxon>Eukaryota</taxon>
        <taxon>Metazoa</taxon>
        <taxon>Cnidaria</taxon>
        <taxon>Anthozoa</taxon>
        <taxon>Hexacorallia</taxon>
        <taxon>Scleractinia</taxon>
        <taxon>Astrocoeniina</taxon>
        <taxon>Pocilloporidae</taxon>
        <taxon>Pocillopora</taxon>
    </lineage>
</organism>
<feature type="repeat" description="HEAT" evidence="3">
    <location>
        <begin position="283"/>
        <end position="320"/>
    </location>
</feature>
<reference evidence="5 6" key="1">
    <citation type="submission" date="2022-05" db="EMBL/GenBank/DDBJ databases">
        <authorList>
            <consortium name="Genoscope - CEA"/>
            <person name="William W."/>
        </authorList>
    </citation>
    <scope>NUCLEOTIDE SEQUENCE [LARGE SCALE GENOMIC DNA]</scope>
</reference>
<dbReference type="SUPFAM" id="SSF48371">
    <property type="entry name" value="ARM repeat"/>
    <property type="match status" value="1"/>
</dbReference>
<name>A0AAU9XGH1_9CNID</name>
<protein>
    <recommendedName>
        <fullName evidence="4">Phosphatase PP2A regulatory subunit A/Splicing factor 3B subunit 1-like HEAT repeat domain-containing protein</fullName>
    </recommendedName>
</protein>
<dbReference type="GO" id="GO:0005829">
    <property type="term" value="C:cytosol"/>
    <property type="evidence" value="ECO:0007669"/>
    <property type="project" value="TreeGrafter"/>
</dbReference>
<dbReference type="PANTHER" id="PTHR10648:SF4">
    <property type="entry name" value="PROTEIN PHOSPHATASE 2 (FORMERLY 2A), REGULATORY SUBUNIT A, BETA ISOFORM-RELATED"/>
    <property type="match status" value="1"/>
</dbReference>
<dbReference type="PROSITE" id="PS50077">
    <property type="entry name" value="HEAT_REPEAT"/>
    <property type="match status" value="9"/>
</dbReference>
<dbReference type="EMBL" id="CALNXJ010000042">
    <property type="protein sequence ID" value="CAH3146937.1"/>
    <property type="molecule type" value="Genomic_DNA"/>
</dbReference>
<feature type="domain" description="Phosphatase PP2A regulatory subunit A/Splicing factor 3B subunit 1-like HEAT repeat" evidence="4">
    <location>
        <begin position="276"/>
        <end position="357"/>
    </location>
</feature>
<dbReference type="GO" id="GO:0019888">
    <property type="term" value="F:protein phosphatase regulator activity"/>
    <property type="evidence" value="ECO:0007669"/>
    <property type="project" value="TreeGrafter"/>
</dbReference>
<dbReference type="InterPro" id="IPR011989">
    <property type="entry name" value="ARM-like"/>
</dbReference>
<dbReference type="Proteomes" id="UP001159428">
    <property type="component" value="Unassembled WGS sequence"/>
</dbReference>
<accession>A0AAU9XGH1</accession>
<dbReference type="GO" id="GO:0005634">
    <property type="term" value="C:nucleus"/>
    <property type="evidence" value="ECO:0007669"/>
    <property type="project" value="TreeGrafter"/>
</dbReference>
<evidence type="ECO:0000256" key="3">
    <source>
        <dbReference type="PROSITE-ProRule" id="PRU00103"/>
    </source>
</evidence>
<dbReference type="PANTHER" id="PTHR10648">
    <property type="entry name" value="SERINE/THREONINE-PROTEIN PHOSPHATASE PP2A 65 KDA REGULATORY SUBUNIT"/>
    <property type="match status" value="1"/>
</dbReference>
<dbReference type="InterPro" id="IPR051023">
    <property type="entry name" value="PP2A_Regulatory_Subunit_A"/>
</dbReference>
<proteinExistence type="inferred from homology"/>
<dbReference type="InterPro" id="IPR021133">
    <property type="entry name" value="HEAT_type_2"/>
</dbReference>
<evidence type="ECO:0000256" key="2">
    <source>
        <dbReference type="ARBA" id="ARBA00038332"/>
    </source>
</evidence>
<feature type="repeat" description="HEAT" evidence="3">
    <location>
        <begin position="365"/>
        <end position="403"/>
    </location>
</feature>
<dbReference type="AlphaFoldDB" id="A0AAU9XGH1"/>
<dbReference type="Gene3D" id="1.25.10.10">
    <property type="entry name" value="Leucine-rich Repeat Variant"/>
    <property type="match status" value="1"/>
</dbReference>
<evidence type="ECO:0000259" key="4">
    <source>
        <dbReference type="Pfam" id="PF22646"/>
    </source>
</evidence>
<sequence length="708" mass="77781">MASGDGDDSLYPIAVLIDELRNEDVQLRLNSIKKLSTIALALGVERTRSELIPFLTDTIYDEDEVLLALAEQLGSFTPLVGGPDFVHCLLPPLESLATVEETVVRDKAVESLRTIAADHSTQDLENHFVPLVKRLSQGDWFTSRTSACGLFAVAYARINASLKAELRSHFKSLCADDTPMVRRAASGKLGEFAKCVELEFVKSDLVPLFNNLASDEQDSVRLLAVEGCSNIASILPDEDKETLLMPTVRSAAQDKSWRVRYMVADKFTELQNAVGSEITKTDLVPAFQGLLKDCEAEVRAAAAGKVKDFAEKVPEDVREQVLMTNLLPCVKDLVMDPNQHVKSALASVIMGLSPMLGKDNTIEHLLPLFLTMLKDEIPEVRLNIISNLDCVNQVIGVNQLSQSLLPAIFELAGDTKWRVRLAIIEYMPLLASQLGVEFFDEKLNSLCMTWLVDHVYAIREAAAKNLKKLVEKFGAEWAQNQVIPKVLAMATTTNYLHRLTTLYSVNVLAEVMGPESVVKLMLPVVIGLADDSVANVRFNVAKTLQKIAPALDESCGKHNETFLHTTGSISSVLSCFYSTIKSQIKPVLDKLNGDADADVKYFAQEALTGTVSTSNSIFGCFSVKSKDYCKCLNTITLSVAGCRSPKEVYRTGPALFSANDVAPIYDSQILNKNNTGFIYIPLFLSLSTSALQMTEVSIKCLKILIGRR</sequence>
<dbReference type="FunFam" id="1.25.10.10:FF:000011">
    <property type="entry name" value="Serine/threonine-protein phosphatase 2A regulatory subunit A alpha isoform"/>
    <property type="match status" value="1"/>
</dbReference>
<evidence type="ECO:0000256" key="1">
    <source>
        <dbReference type="ARBA" id="ARBA00022737"/>
    </source>
</evidence>
<feature type="repeat" description="HEAT" evidence="3">
    <location>
        <begin position="521"/>
        <end position="559"/>
    </location>
</feature>
<feature type="repeat" description="HEAT" evidence="3">
    <location>
        <begin position="244"/>
        <end position="282"/>
    </location>
</feature>
<evidence type="ECO:0000313" key="5">
    <source>
        <dbReference type="EMBL" id="CAH3146937.1"/>
    </source>
</evidence>
<comment type="caution">
    <text evidence="5">The sequence shown here is derived from an EMBL/GenBank/DDBJ whole genome shotgun (WGS) entry which is preliminary data.</text>
</comment>
<comment type="similarity">
    <text evidence="2">Belongs to the phosphatase 2A regulatory subunit A family.</text>
</comment>
<feature type="repeat" description="HEAT" evidence="3">
    <location>
        <begin position="12"/>
        <end position="50"/>
    </location>
</feature>
<feature type="repeat" description="HEAT" evidence="3">
    <location>
        <begin position="205"/>
        <end position="243"/>
    </location>
</feature>
<gene>
    <name evidence="5" type="ORF">PMEA_00023189</name>
</gene>
<feature type="repeat" description="HEAT" evidence="3">
    <location>
        <begin position="89"/>
        <end position="127"/>
    </location>
</feature>